<keyword evidence="5" id="KW-0812">Transmembrane</keyword>
<evidence type="ECO:0000256" key="2">
    <source>
        <dbReference type="ARBA" id="ARBA00029447"/>
    </source>
</evidence>
<dbReference type="Gene3D" id="3.30.450.290">
    <property type="match status" value="1"/>
</dbReference>
<organism evidence="8 9">
    <name type="scientific">Desulfovibrio fairfieldensis</name>
    <dbReference type="NCBI Taxonomy" id="44742"/>
    <lineage>
        <taxon>Bacteria</taxon>
        <taxon>Pseudomonadati</taxon>
        <taxon>Thermodesulfobacteriota</taxon>
        <taxon>Desulfovibrionia</taxon>
        <taxon>Desulfovibrionales</taxon>
        <taxon>Desulfovibrionaceae</taxon>
        <taxon>Desulfovibrio</taxon>
    </lineage>
</organism>
<dbReference type="PROSITE" id="PS50111">
    <property type="entry name" value="CHEMOTAXIS_TRANSDUC_2"/>
    <property type="match status" value="1"/>
</dbReference>
<dbReference type="InterPro" id="IPR013656">
    <property type="entry name" value="PAS_4"/>
</dbReference>
<evidence type="ECO:0000313" key="9">
    <source>
        <dbReference type="Proteomes" id="UP000069241"/>
    </source>
</evidence>
<dbReference type="SUPFAM" id="SSF158472">
    <property type="entry name" value="HAMP domain-like"/>
    <property type="match status" value="1"/>
</dbReference>
<dbReference type="GO" id="GO:0006935">
    <property type="term" value="P:chemotaxis"/>
    <property type="evidence" value="ECO:0007669"/>
    <property type="project" value="InterPro"/>
</dbReference>
<dbReference type="CDD" id="cd00130">
    <property type="entry name" value="PAS"/>
    <property type="match status" value="1"/>
</dbReference>
<keyword evidence="5" id="KW-0472">Membrane</keyword>
<keyword evidence="1 3" id="KW-0807">Transducer</keyword>
<reference evidence="9" key="1">
    <citation type="submission" date="2016-02" db="EMBL/GenBank/DDBJ databases">
        <authorList>
            <person name="Holder M.E."/>
            <person name="Ajami N.J."/>
            <person name="Petrosino J.F."/>
        </authorList>
    </citation>
    <scope>NUCLEOTIDE SEQUENCE [LARGE SCALE GENOMIC DNA]</scope>
    <source>
        <strain evidence="9">CCUG 45958</strain>
    </source>
</reference>
<keyword evidence="9" id="KW-1185">Reference proteome</keyword>
<accession>A0A0X8JHL6</accession>
<dbReference type="EMBL" id="CP014229">
    <property type="protein sequence ID" value="AMD88973.1"/>
    <property type="molecule type" value="Genomic_DNA"/>
</dbReference>
<sequence length="695" mass="74291">MLFSTRNMPLVRKCALLVVITAVVVFGCLIVFNSIQSRNATLSSLESSTRLDAELLARLVEAPMKRGNDAETREVVRLLADNYKNVSVYLAGFNGEITYASDASAVRAPLRERLRTPEARQLAADSLRAPLKVGRLVAGDGFSRFLMVSSIPNGKDCHHCHGASKAILGTLVVSKDVTPTINDLKSRTLSNIALSLAGMCLLIAALLLFLRRTVVRPVAELAAASGKVAGGDFDAPFPVPNCLELRSLRDSLAAMIAHLKTELGFSQGLLRGMGLPCVITDTDDRISFMNQRAVDIYNLKGRPEDYKGRLRGEAFFNDPDRMTNTKKVLLNNADIEDEPYTFTVGGRTRHVLVNAARLLDVDGKLLGAFTLMTDVTESVRQREIIRVQNERIAQVAQAASVVSGRLAGAAARLSEQIDASSRMAQEQDAASARSAGAMRAVAEEAGRVSASAGDTARTAESTRQEADEGVRIVEGVTGGINRAAQETSVLAENMRELGQKAESISQVITLIEEVADQTNLLALNAAIEAARAGEAGRGFAVVADEVRKLAEKTMQATGQVTRAVEEIQRSVSGNGKTTEQMVNVMSESSRRAGQSGEALERIRQMAARTAEGMRAIASAADGQCETSREVSETVDRINALSDETARNMSASAEAVAELSRLARELDAIIEGMRDAGEEGAAGSEKSRLAKSSGAA</sequence>
<dbReference type="AlphaFoldDB" id="A0A0X8JHL6"/>
<evidence type="ECO:0000259" key="7">
    <source>
        <dbReference type="PROSITE" id="PS50885"/>
    </source>
</evidence>
<feature type="region of interest" description="Disordered" evidence="4">
    <location>
        <begin position="446"/>
        <end position="467"/>
    </location>
</feature>
<feature type="region of interest" description="Disordered" evidence="4">
    <location>
        <begin position="676"/>
        <end position="695"/>
    </location>
</feature>
<dbReference type="SMART" id="SM00283">
    <property type="entry name" value="MA"/>
    <property type="match status" value="1"/>
</dbReference>
<evidence type="ECO:0000256" key="3">
    <source>
        <dbReference type="PROSITE-ProRule" id="PRU00284"/>
    </source>
</evidence>
<dbReference type="SMART" id="SM00304">
    <property type="entry name" value="HAMP"/>
    <property type="match status" value="1"/>
</dbReference>
<dbReference type="RefSeq" id="WP_062251444.1">
    <property type="nucleotide sequence ID" value="NZ_CP014229.1"/>
</dbReference>
<dbReference type="Pfam" id="PF00672">
    <property type="entry name" value="HAMP"/>
    <property type="match status" value="1"/>
</dbReference>
<comment type="similarity">
    <text evidence="2">Belongs to the methyl-accepting chemotaxis (MCP) protein family.</text>
</comment>
<dbReference type="Gene3D" id="1.10.287.950">
    <property type="entry name" value="Methyl-accepting chemotaxis protein"/>
    <property type="match status" value="1"/>
</dbReference>
<gene>
    <name evidence="8" type="ORF">AXF13_01925</name>
</gene>
<dbReference type="Proteomes" id="UP000069241">
    <property type="component" value="Chromosome"/>
</dbReference>
<dbReference type="InterPro" id="IPR000014">
    <property type="entry name" value="PAS"/>
</dbReference>
<dbReference type="Pfam" id="PF00015">
    <property type="entry name" value="MCPsignal"/>
    <property type="match status" value="1"/>
</dbReference>
<dbReference type="GO" id="GO:0004888">
    <property type="term" value="F:transmembrane signaling receptor activity"/>
    <property type="evidence" value="ECO:0007669"/>
    <property type="project" value="InterPro"/>
</dbReference>
<dbReference type="KEGG" id="dfi:AXF13_01925"/>
<dbReference type="SUPFAM" id="SSF58104">
    <property type="entry name" value="Methyl-accepting chemotaxis protein (MCP) signaling domain"/>
    <property type="match status" value="1"/>
</dbReference>
<dbReference type="InterPro" id="IPR004090">
    <property type="entry name" value="Chemotax_Me-accpt_rcpt"/>
</dbReference>
<feature type="transmembrane region" description="Helical" evidence="5">
    <location>
        <begin position="192"/>
        <end position="210"/>
    </location>
</feature>
<dbReference type="CDD" id="cd06225">
    <property type="entry name" value="HAMP"/>
    <property type="match status" value="1"/>
</dbReference>
<name>A0A0X8JHL6_9BACT</name>
<dbReference type="GO" id="GO:0016020">
    <property type="term" value="C:membrane"/>
    <property type="evidence" value="ECO:0007669"/>
    <property type="project" value="InterPro"/>
</dbReference>
<evidence type="ECO:0000256" key="5">
    <source>
        <dbReference type="SAM" id="Phobius"/>
    </source>
</evidence>
<dbReference type="PROSITE" id="PS51257">
    <property type="entry name" value="PROKAR_LIPOPROTEIN"/>
    <property type="match status" value="1"/>
</dbReference>
<evidence type="ECO:0000259" key="6">
    <source>
        <dbReference type="PROSITE" id="PS50111"/>
    </source>
</evidence>
<dbReference type="InterPro" id="IPR004089">
    <property type="entry name" value="MCPsignal_dom"/>
</dbReference>
<dbReference type="SUPFAM" id="SSF55785">
    <property type="entry name" value="PYP-like sensor domain (PAS domain)"/>
    <property type="match status" value="1"/>
</dbReference>
<evidence type="ECO:0000313" key="8">
    <source>
        <dbReference type="EMBL" id="AMD88973.1"/>
    </source>
</evidence>
<dbReference type="InterPro" id="IPR035965">
    <property type="entry name" value="PAS-like_dom_sf"/>
</dbReference>
<proteinExistence type="inferred from homology"/>
<dbReference type="GO" id="GO:0007165">
    <property type="term" value="P:signal transduction"/>
    <property type="evidence" value="ECO:0007669"/>
    <property type="project" value="UniProtKB-KW"/>
</dbReference>
<dbReference type="PANTHER" id="PTHR32089:SF114">
    <property type="entry name" value="METHYL-ACCEPTING CHEMOTAXIS PROTEIN MCPB"/>
    <property type="match status" value="1"/>
</dbReference>
<dbReference type="PANTHER" id="PTHR32089">
    <property type="entry name" value="METHYL-ACCEPTING CHEMOTAXIS PROTEIN MCPB"/>
    <property type="match status" value="1"/>
</dbReference>
<dbReference type="STRING" id="44742.AXF13_01925"/>
<dbReference type="InterPro" id="IPR003660">
    <property type="entry name" value="HAMP_dom"/>
</dbReference>
<protein>
    <submittedName>
        <fullName evidence="8">Chemotaxis protein</fullName>
    </submittedName>
</protein>
<keyword evidence="5" id="KW-1133">Transmembrane helix</keyword>
<evidence type="ECO:0000256" key="1">
    <source>
        <dbReference type="ARBA" id="ARBA00023224"/>
    </source>
</evidence>
<evidence type="ECO:0000256" key="4">
    <source>
        <dbReference type="SAM" id="MobiDB-lite"/>
    </source>
</evidence>
<dbReference type="PRINTS" id="PR00260">
    <property type="entry name" value="CHEMTRNSDUCR"/>
</dbReference>
<feature type="domain" description="Methyl-accepting transducer" evidence="6">
    <location>
        <begin position="402"/>
        <end position="638"/>
    </location>
</feature>
<feature type="domain" description="HAMP" evidence="7">
    <location>
        <begin position="212"/>
        <end position="264"/>
    </location>
</feature>
<dbReference type="Gene3D" id="3.30.450.20">
    <property type="entry name" value="PAS domain"/>
    <property type="match status" value="1"/>
</dbReference>
<dbReference type="Pfam" id="PF08448">
    <property type="entry name" value="PAS_4"/>
    <property type="match status" value="1"/>
</dbReference>
<dbReference type="PROSITE" id="PS50885">
    <property type="entry name" value="HAMP"/>
    <property type="match status" value="1"/>
</dbReference>
<dbReference type="CDD" id="cd11386">
    <property type="entry name" value="MCP_signal"/>
    <property type="match status" value="1"/>
</dbReference>